<evidence type="ECO:0008006" key="3">
    <source>
        <dbReference type="Google" id="ProtNLM"/>
    </source>
</evidence>
<dbReference type="EMBL" id="BLKZ01000001">
    <property type="protein sequence ID" value="GFG90740.1"/>
    <property type="molecule type" value="Genomic_DNA"/>
</dbReference>
<dbReference type="InterPro" id="IPR036287">
    <property type="entry name" value="Rv1873-like_sf"/>
</dbReference>
<dbReference type="Pfam" id="PF08837">
    <property type="entry name" value="DUF1810"/>
    <property type="match status" value="1"/>
</dbReference>
<dbReference type="InterPro" id="IPR014937">
    <property type="entry name" value="DUF1810"/>
</dbReference>
<comment type="caution">
    <text evidence="1">The sequence shown here is derived from an EMBL/GenBank/DDBJ whole genome shotgun (WGS) entry which is preliminary data.</text>
</comment>
<evidence type="ECO:0000313" key="2">
    <source>
        <dbReference type="Proteomes" id="UP000465360"/>
    </source>
</evidence>
<reference evidence="1 2" key="1">
    <citation type="journal article" date="2019" name="Emerg. Microbes Infect.">
        <title>Comprehensive subspecies identification of 175 nontuberculous mycobacteria species based on 7547 genomic profiles.</title>
        <authorList>
            <person name="Matsumoto Y."/>
            <person name="Kinjo T."/>
            <person name="Motooka D."/>
            <person name="Nabeya D."/>
            <person name="Jung N."/>
            <person name="Uechi K."/>
            <person name="Horii T."/>
            <person name="Iida T."/>
            <person name="Fujita J."/>
            <person name="Nakamura S."/>
        </authorList>
    </citation>
    <scope>NUCLEOTIDE SEQUENCE [LARGE SCALE GENOMIC DNA]</scope>
    <source>
        <strain evidence="1 2">JCM 30725</strain>
    </source>
</reference>
<name>A0A7I9YPY5_MYCBU</name>
<dbReference type="Proteomes" id="UP000465360">
    <property type="component" value="Unassembled WGS sequence"/>
</dbReference>
<dbReference type="SUPFAM" id="SSF140736">
    <property type="entry name" value="Rv1873-like"/>
    <property type="match status" value="1"/>
</dbReference>
<accession>A0A7I9YPY5</accession>
<dbReference type="RefSeq" id="WP_163712874.1">
    <property type="nucleotide sequence ID" value="NZ_BLKZ01000001.1"/>
</dbReference>
<dbReference type="Gene3D" id="1.25.40.380">
    <property type="entry name" value="Protein of unknown function DUF1810"/>
    <property type="match status" value="1"/>
</dbReference>
<evidence type="ECO:0000313" key="1">
    <source>
        <dbReference type="EMBL" id="GFG90740.1"/>
    </source>
</evidence>
<sequence>MESTDDPFNLKRFVDAQSRVYHQVLDELRAGRKRTHWMWFVFPQLRGLGSSTMAEHYGISSLEEARAYLEHEVLGPRLHECARLVNQVQGRSIVEIMGAPDDLKLASSMTLFSRATDDNEDFRAVLAKYYGGGEDRRTVARLTFR</sequence>
<organism evidence="1 2">
    <name type="scientific">Mycobacterium bourgelatii</name>
    <dbReference type="NCBI Taxonomy" id="1273442"/>
    <lineage>
        <taxon>Bacteria</taxon>
        <taxon>Bacillati</taxon>
        <taxon>Actinomycetota</taxon>
        <taxon>Actinomycetes</taxon>
        <taxon>Mycobacteriales</taxon>
        <taxon>Mycobacteriaceae</taxon>
        <taxon>Mycobacterium</taxon>
    </lineage>
</organism>
<dbReference type="AlphaFoldDB" id="A0A7I9YPY5"/>
<protein>
    <recommendedName>
        <fullName evidence="3">Calpastatin</fullName>
    </recommendedName>
</protein>
<keyword evidence="2" id="KW-1185">Reference proteome</keyword>
<dbReference type="PIRSF" id="PIRSF008546">
    <property type="entry name" value="UCP008546"/>
    <property type="match status" value="1"/>
</dbReference>
<proteinExistence type="predicted"/>
<gene>
    <name evidence="1" type="ORF">MBOU_27820</name>
</gene>